<dbReference type="PROSITE" id="PS51257">
    <property type="entry name" value="PROKAR_LIPOPROTEIN"/>
    <property type="match status" value="1"/>
</dbReference>
<dbReference type="Gene3D" id="3.40.190.10">
    <property type="entry name" value="Periplasmic binding protein-like II"/>
    <property type="match status" value="2"/>
</dbReference>
<evidence type="ECO:0000256" key="2">
    <source>
        <dbReference type="SAM" id="MobiDB-lite"/>
    </source>
</evidence>
<sequence length="377" mass="40542">MKKTIVRKLLVLTIAALFLVGLAACGAGPSGTASPSASAGAGASPTASAGTAGDLPETDSLVVGVYSGDWETSINKAALDEFAAETGIDVEVVPGADAEWYTKLQAANGTNVPYDLLILQPDTIQKAIEANLLQDLDESNVPNLSLLFDSVNQRFTKDDKLYAAGFSMGQLGICYRTDLVKNPPKSWADLWNSEYAGHVAISPLTYSAGLQFFWSQTEDGKNIDGAFNKLSTLKSNVSAYPDGAGAVQTLIQRGDVWMVPFWDGRAFAWQETDPNIGFVYPEDGPVAAIASWTIPKNAPNLANAYKLLDYLCSAKVQSAYAELSYYGMACKDTAYSDKFLAKAHVGESYYNALQWIDYSVATPNLSDWSTRWQNALG</sequence>
<dbReference type="GO" id="GO:0030976">
    <property type="term" value="F:thiamine pyrophosphate binding"/>
    <property type="evidence" value="ECO:0007669"/>
    <property type="project" value="TreeGrafter"/>
</dbReference>
<gene>
    <name evidence="4" type="ORF">SAMN02745823_01670</name>
</gene>
<reference evidence="4 5" key="1">
    <citation type="submission" date="2016-11" db="EMBL/GenBank/DDBJ databases">
        <authorList>
            <person name="Jaros S."/>
            <person name="Januszkiewicz K."/>
            <person name="Wedrychowicz H."/>
        </authorList>
    </citation>
    <scope>NUCLEOTIDE SEQUENCE [LARGE SCALE GENOMIC DNA]</scope>
    <source>
        <strain evidence="4 5">DSM 10068</strain>
    </source>
</reference>
<protein>
    <submittedName>
        <fullName evidence="4">Putative spermidine/putrescine transport system substrate-binding protein</fullName>
    </submittedName>
</protein>
<dbReference type="CDD" id="cd13589">
    <property type="entry name" value="PBP2_polyamine_RpCGA009"/>
    <property type="match status" value="1"/>
</dbReference>
<feature type="region of interest" description="Disordered" evidence="2">
    <location>
        <begin position="34"/>
        <end position="55"/>
    </location>
</feature>
<accession>A0A1M5XBF1</accession>
<name>A0A1M5XBF1_9FIRM</name>
<dbReference type="GO" id="GO:0015888">
    <property type="term" value="P:thiamine transport"/>
    <property type="evidence" value="ECO:0007669"/>
    <property type="project" value="TreeGrafter"/>
</dbReference>
<dbReference type="PANTHER" id="PTHR30006">
    <property type="entry name" value="THIAMINE-BINDING PERIPLASMIC PROTEIN-RELATED"/>
    <property type="match status" value="1"/>
</dbReference>
<dbReference type="STRING" id="1123282.SAMN02745823_01670"/>
<dbReference type="GO" id="GO:0019808">
    <property type="term" value="F:polyamine binding"/>
    <property type="evidence" value="ECO:0007669"/>
    <property type="project" value="InterPro"/>
</dbReference>
<keyword evidence="5" id="KW-1185">Reference proteome</keyword>
<evidence type="ECO:0000256" key="3">
    <source>
        <dbReference type="SAM" id="SignalP"/>
    </source>
</evidence>
<dbReference type="InterPro" id="IPR006059">
    <property type="entry name" value="SBP"/>
</dbReference>
<dbReference type="AlphaFoldDB" id="A0A1M5XBF1"/>
<feature type="signal peptide" evidence="3">
    <location>
        <begin position="1"/>
        <end position="23"/>
    </location>
</feature>
<dbReference type="InterPro" id="IPR001188">
    <property type="entry name" value="Sperm_putr-bd"/>
</dbReference>
<organism evidence="4 5">
    <name type="scientific">Sporobacter termitidis DSM 10068</name>
    <dbReference type="NCBI Taxonomy" id="1123282"/>
    <lineage>
        <taxon>Bacteria</taxon>
        <taxon>Bacillati</taxon>
        <taxon>Bacillota</taxon>
        <taxon>Clostridia</taxon>
        <taxon>Eubacteriales</taxon>
        <taxon>Oscillospiraceae</taxon>
        <taxon>Sporobacter</taxon>
    </lineage>
</organism>
<dbReference type="RefSeq" id="WP_073077678.1">
    <property type="nucleotide sequence ID" value="NZ_FQXV01000005.1"/>
</dbReference>
<dbReference type="GO" id="GO:0030975">
    <property type="term" value="F:thiamine binding"/>
    <property type="evidence" value="ECO:0007669"/>
    <property type="project" value="TreeGrafter"/>
</dbReference>
<feature type="compositionally biased region" description="Low complexity" evidence="2">
    <location>
        <begin position="34"/>
        <end position="53"/>
    </location>
</feature>
<dbReference type="PRINTS" id="PR00909">
    <property type="entry name" value="SPERMDNBNDNG"/>
</dbReference>
<dbReference type="GO" id="GO:0015846">
    <property type="term" value="P:polyamine transport"/>
    <property type="evidence" value="ECO:0007669"/>
    <property type="project" value="InterPro"/>
</dbReference>
<evidence type="ECO:0000313" key="4">
    <source>
        <dbReference type="EMBL" id="SHH97069.1"/>
    </source>
</evidence>
<dbReference type="GO" id="GO:0030288">
    <property type="term" value="C:outer membrane-bounded periplasmic space"/>
    <property type="evidence" value="ECO:0007669"/>
    <property type="project" value="TreeGrafter"/>
</dbReference>
<dbReference type="EMBL" id="FQXV01000005">
    <property type="protein sequence ID" value="SHH97069.1"/>
    <property type="molecule type" value="Genomic_DNA"/>
</dbReference>
<feature type="chain" id="PRO_5039420818" evidence="3">
    <location>
        <begin position="24"/>
        <end position="377"/>
    </location>
</feature>
<keyword evidence="1 3" id="KW-0732">Signal</keyword>
<dbReference type="PANTHER" id="PTHR30006:SF2">
    <property type="entry name" value="ABC TRANSPORTER SUBSTRATE-BINDING PROTEIN"/>
    <property type="match status" value="1"/>
</dbReference>
<evidence type="ECO:0000313" key="5">
    <source>
        <dbReference type="Proteomes" id="UP000183995"/>
    </source>
</evidence>
<evidence type="ECO:0000256" key="1">
    <source>
        <dbReference type="ARBA" id="ARBA00022729"/>
    </source>
</evidence>
<proteinExistence type="predicted"/>
<dbReference type="OrthoDB" id="9768630at2"/>
<dbReference type="SUPFAM" id="SSF53850">
    <property type="entry name" value="Periplasmic binding protein-like II"/>
    <property type="match status" value="1"/>
</dbReference>
<dbReference type="Proteomes" id="UP000183995">
    <property type="component" value="Unassembled WGS sequence"/>
</dbReference>
<dbReference type="Pfam" id="PF13416">
    <property type="entry name" value="SBP_bac_8"/>
    <property type="match status" value="1"/>
</dbReference>